<dbReference type="Gene3D" id="6.10.250.1710">
    <property type="match status" value="1"/>
</dbReference>
<feature type="coiled-coil region" evidence="4">
    <location>
        <begin position="190"/>
        <end position="224"/>
    </location>
</feature>
<dbReference type="Proteomes" id="UP000054324">
    <property type="component" value="Unassembled WGS sequence"/>
</dbReference>
<evidence type="ECO:0008006" key="7">
    <source>
        <dbReference type="Google" id="ProtNLM"/>
    </source>
</evidence>
<evidence type="ECO:0000313" key="6">
    <source>
        <dbReference type="Proteomes" id="UP000054324"/>
    </source>
</evidence>
<accession>A0A074Z567</accession>
<dbReference type="PANTHER" id="PTHR22761">
    <property type="entry name" value="CHARGED MULTIVESICULAR BODY PROTEIN"/>
    <property type="match status" value="1"/>
</dbReference>
<dbReference type="EMBL" id="KL596909">
    <property type="protein sequence ID" value="KER22256.1"/>
    <property type="molecule type" value="Genomic_DNA"/>
</dbReference>
<name>A0A074Z567_OPIVI</name>
<dbReference type="PANTHER" id="PTHR22761:SF10">
    <property type="entry name" value="GH13992P"/>
    <property type="match status" value="1"/>
</dbReference>
<dbReference type="AlphaFoldDB" id="A0A074Z567"/>
<dbReference type="GeneID" id="20323786"/>
<comment type="subcellular location">
    <subcellularLocation>
        <location evidence="1">Endosome</location>
    </subcellularLocation>
</comment>
<dbReference type="GO" id="GO:0032511">
    <property type="term" value="P:late endosome to vacuole transport via multivesicular body sorting pathway"/>
    <property type="evidence" value="ECO:0007669"/>
    <property type="project" value="TreeGrafter"/>
</dbReference>
<sequence>MPGVLLLCGRDDPSGYGANLLTGRSVVQTRPLPLDFPCLGLGNLAVSQPPCLFRVAWQLGPRRVLKLNVVLLYEPQEPTRTYRIKSSLRRCRSDDFRWSRTFNGSHLPVSSCRADLLTGILSYPYPRCVPLNCFGPRTTQSCSYFLMKCWLILELCQNDQESQTSPSLCNPSPHSMSTFKKFFGSKKNDAGNAKAAAKQLEETRDLLTKKSEFLEKKIEEELNTARRYGMKNKKMALKALARKKGYENQLQKIDNTILIVESQLQALDNAGMNLEVFRVLKNTSESMKGLHKNMKLDNVQDIMDDIAEQREIAQEISDAISNPATFGLEIDDDELARELEALQAEDLERQMLDVGPLPDVPSIPSHEIAGPSTVKPQADIELLAEDVLSPPQTIDDTLFVDSVTNFPILEKNV</sequence>
<dbReference type="GO" id="GO:0005771">
    <property type="term" value="C:multivesicular body"/>
    <property type="evidence" value="ECO:0007669"/>
    <property type="project" value="TreeGrafter"/>
</dbReference>
<evidence type="ECO:0000256" key="3">
    <source>
        <dbReference type="ARBA" id="ARBA00022753"/>
    </source>
</evidence>
<gene>
    <name evidence="5" type="ORF">T265_09618</name>
</gene>
<evidence type="ECO:0000256" key="4">
    <source>
        <dbReference type="SAM" id="Coils"/>
    </source>
</evidence>
<keyword evidence="4" id="KW-0175">Coiled coil</keyword>
<evidence type="ECO:0000256" key="1">
    <source>
        <dbReference type="ARBA" id="ARBA00004177"/>
    </source>
</evidence>
<proteinExistence type="inferred from homology"/>
<dbReference type="GO" id="GO:0006900">
    <property type="term" value="P:vesicle budding from membrane"/>
    <property type="evidence" value="ECO:0007669"/>
    <property type="project" value="TreeGrafter"/>
</dbReference>
<evidence type="ECO:0000313" key="5">
    <source>
        <dbReference type="EMBL" id="KER22256.1"/>
    </source>
</evidence>
<reference evidence="5 6" key="1">
    <citation type="submission" date="2013-11" db="EMBL/GenBank/DDBJ databases">
        <title>Opisthorchis viverrini - life in the bile duct.</title>
        <authorList>
            <person name="Young N.D."/>
            <person name="Nagarajan N."/>
            <person name="Lin S.J."/>
            <person name="Korhonen P.K."/>
            <person name="Jex A.R."/>
            <person name="Hall R.S."/>
            <person name="Safavi-Hemami H."/>
            <person name="Kaewkong W."/>
            <person name="Bertrand D."/>
            <person name="Gao S."/>
            <person name="Seet Q."/>
            <person name="Wongkham S."/>
            <person name="Teh B.T."/>
            <person name="Wongkham C."/>
            <person name="Intapan P.M."/>
            <person name="Maleewong W."/>
            <person name="Yang X."/>
            <person name="Hu M."/>
            <person name="Wang Z."/>
            <person name="Hofmann A."/>
            <person name="Sternberg P.W."/>
            <person name="Tan P."/>
            <person name="Wang J."/>
            <person name="Gasser R.B."/>
        </authorList>
    </citation>
    <scope>NUCLEOTIDE SEQUENCE [LARGE SCALE GENOMIC DNA]</scope>
</reference>
<evidence type="ECO:0000256" key="2">
    <source>
        <dbReference type="ARBA" id="ARBA00006190"/>
    </source>
</evidence>
<protein>
    <recommendedName>
        <fullName evidence="7">SNF7 family protein</fullName>
    </recommendedName>
</protein>
<keyword evidence="6" id="KW-1185">Reference proteome</keyword>
<organism evidence="5 6">
    <name type="scientific">Opisthorchis viverrini</name>
    <name type="common">Southeast Asian liver fluke</name>
    <dbReference type="NCBI Taxonomy" id="6198"/>
    <lineage>
        <taxon>Eukaryota</taxon>
        <taxon>Metazoa</taxon>
        <taxon>Spiralia</taxon>
        <taxon>Lophotrochozoa</taxon>
        <taxon>Platyhelminthes</taxon>
        <taxon>Trematoda</taxon>
        <taxon>Digenea</taxon>
        <taxon>Opisthorchiida</taxon>
        <taxon>Opisthorchiata</taxon>
        <taxon>Opisthorchiidae</taxon>
        <taxon>Opisthorchis</taxon>
    </lineage>
</organism>
<dbReference type="GO" id="GO:0000815">
    <property type="term" value="C:ESCRT III complex"/>
    <property type="evidence" value="ECO:0007669"/>
    <property type="project" value="TreeGrafter"/>
</dbReference>
<dbReference type="KEGG" id="ovi:T265_09618"/>
<dbReference type="InterPro" id="IPR005024">
    <property type="entry name" value="Snf7_fam"/>
</dbReference>
<dbReference type="RefSeq" id="XP_009174003.1">
    <property type="nucleotide sequence ID" value="XM_009175739.1"/>
</dbReference>
<dbReference type="Gene3D" id="1.10.287.1060">
    <property type="entry name" value="ESAT-6-like"/>
    <property type="match status" value="1"/>
</dbReference>
<dbReference type="STRING" id="6198.A0A074Z567"/>
<dbReference type="CTD" id="20323786"/>
<dbReference type="GO" id="GO:0009898">
    <property type="term" value="C:cytoplasmic side of plasma membrane"/>
    <property type="evidence" value="ECO:0007669"/>
    <property type="project" value="TreeGrafter"/>
</dbReference>
<dbReference type="Pfam" id="PF03357">
    <property type="entry name" value="Snf7"/>
    <property type="match status" value="1"/>
</dbReference>
<keyword evidence="3" id="KW-0967">Endosome</keyword>
<comment type="similarity">
    <text evidence="2">Belongs to the SNF7 family.</text>
</comment>
<dbReference type="OrthoDB" id="5592979at2759"/>